<dbReference type="InterPro" id="IPR002810">
    <property type="entry name" value="NfeD-like_C"/>
</dbReference>
<feature type="transmembrane region" description="Helical" evidence="5">
    <location>
        <begin position="74"/>
        <end position="94"/>
    </location>
</feature>
<dbReference type="Pfam" id="PF24961">
    <property type="entry name" value="NfeD_membrane"/>
    <property type="match status" value="1"/>
</dbReference>
<evidence type="ECO:0000259" key="6">
    <source>
        <dbReference type="Pfam" id="PF01957"/>
    </source>
</evidence>
<keyword evidence="3 5" id="KW-1133">Transmembrane helix</keyword>
<dbReference type="Pfam" id="PF01957">
    <property type="entry name" value="NfeD"/>
    <property type="match status" value="1"/>
</dbReference>
<feature type="transmembrane region" description="Helical" evidence="5">
    <location>
        <begin position="49"/>
        <end position="68"/>
    </location>
</feature>
<evidence type="ECO:0000256" key="3">
    <source>
        <dbReference type="ARBA" id="ARBA00022989"/>
    </source>
</evidence>
<evidence type="ECO:0000256" key="4">
    <source>
        <dbReference type="ARBA" id="ARBA00023136"/>
    </source>
</evidence>
<comment type="caution">
    <text evidence="8">The sequence shown here is derived from an EMBL/GenBank/DDBJ whole genome shotgun (WGS) entry which is preliminary data.</text>
</comment>
<evidence type="ECO:0000259" key="7">
    <source>
        <dbReference type="Pfam" id="PF24961"/>
    </source>
</evidence>
<dbReference type="Gene3D" id="2.40.50.140">
    <property type="entry name" value="Nucleic acid-binding proteins"/>
    <property type="match status" value="1"/>
</dbReference>
<reference evidence="8" key="1">
    <citation type="submission" date="2020-10" db="EMBL/GenBank/DDBJ databases">
        <authorList>
            <person name="Gilroy R."/>
        </authorList>
    </citation>
    <scope>NUCLEOTIDE SEQUENCE</scope>
    <source>
        <strain evidence="8">CHK121-14286</strain>
    </source>
</reference>
<keyword evidence="4 5" id="KW-0472">Membrane</keyword>
<comment type="subcellular location">
    <subcellularLocation>
        <location evidence="1">Membrane</location>
        <topology evidence="1">Multi-pass membrane protein</topology>
    </subcellularLocation>
</comment>
<feature type="domain" description="NfeD-like C-terminal" evidence="6">
    <location>
        <begin position="128"/>
        <end position="179"/>
    </location>
</feature>
<evidence type="ECO:0000256" key="1">
    <source>
        <dbReference type="ARBA" id="ARBA00004141"/>
    </source>
</evidence>
<dbReference type="InterPro" id="IPR052165">
    <property type="entry name" value="Membrane_assoc_protease"/>
</dbReference>
<dbReference type="GO" id="GO:0005886">
    <property type="term" value="C:plasma membrane"/>
    <property type="evidence" value="ECO:0007669"/>
    <property type="project" value="TreeGrafter"/>
</dbReference>
<feature type="domain" description="NfeD integral membrane" evidence="7">
    <location>
        <begin position="22"/>
        <end position="93"/>
    </location>
</feature>
<dbReference type="PANTHER" id="PTHR33507">
    <property type="entry name" value="INNER MEMBRANE PROTEIN YBBJ"/>
    <property type="match status" value="1"/>
</dbReference>
<sequence length="185" mass="20287">MNVLTILAEGFADSSFARLFTEMQVLPMVLFIVGFIFCAIEVFVPGFGFFGISGTIMVVAGIVIRLLQDGDAMMLLYMITISLLFFFLLFFVFSRLVTKGKLSKTALFNVGTAVSEEKTEGTKDFTYLLQKEGVALTVLRPVGKANFGGEVVDVVARDGFINEGEKVVCIQVEGQRIVVINKQGE</sequence>
<accession>A0A9D1E4K9</accession>
<evidence type="ECO:0000256" key="5">
    <source>
        <dbReference type="SAM" id="Phobius"/>
    </source>
</evidence>
<dbReference type="AlphaFoldDB" id="A0A9D1E4K9"/>
<keyword evidence="2 5" id="KW-0812">Transmembrane</keyword>
<evidence type="ECO:0000313" key="8">
    <source>
        <dbReference type="EMBL" id="HIR66090.1"/>
    </source>
</evidence>
<evidence type="ECO:0008006" key="10">
    <source>
        <dbReference type="Google" id="ProtNLM"/>
    </source>
</evidence>
<dbReference type="InterPro" id="IPR056739">
    <property type="entry name" value="NfeD_membrane"/>
</dbReference>
<evidence type="ECO:0000256" key="2">
    <source>
        <dbReference type="ARBA" id="ARBA00022692"/>
    </source>
</evidence>
<dbReference type="Proteomes" id="UP000824200">
    <property type="component" value="Unassembled WGS sequence"/>
</dbReference>
<dbReference type="EMBL" id="DVHL01000036">
    <property type="protein sequence ID" value="HIR66090.1"/>
    <property type="molecule type" value="Genomic_DNA"/>
</dbReference>
<protein>
    <recommendedName>
        <fullName evidence="10">NfeD-like C-terminal domain-containing protein</fullName>
    </recommendedName>
</protein>
<name>A0A9D1E4K9_9BACT</name>
<dbReference type="PANTHER" id="PTHR33507:SF3">
    <property type="entry name" value="INNER MEMBRANE PROTEIN YBBJ"/>
    <property type="match status" value="1"/>
</dbReference>
<feature type="transmembrane region" description="Helical" evidence="5">
    <location>
        <begin position="25"/>
        <end position="44"/>
    </location>
</feature>
<proteinExistence type="predicted"/>
<evidence type="ECO:0000313" key="9">
    <source>
        <dbReference type="Proteomes" id="UP000824200"/>
    </source>
</evidence>
<organism evidence="8 9">
    <name type="scientific">Candidatus Fimimonas gallinarum</name>
    <dbReference type="NCBI Taxonomy" id="2840821"/>
    <lineage>
        <taxon>Bacteria</taxon>
        <taxon>Pseudomonadati</taxon>
        <taxon>Myxococcota</taxon>
        <taxon>Myxococcia</taxon>
        <taxon>Myxococcales</taxon>
        <taxon>Cystobacterineae</taxon>
        <taxon>Myxococcaceae</taxon>
        <taxon>Myxococcaceae incertae sedis</taxon>
        <taxon>Candidatus Fimimonas</taxon>
    </lineage>
</organism>
<gene>
    <name evidence="8" type="ORF">IAC95_04355</name>
</gene>
<dbReference type="InterPro" id="IPR012340">
    <property type="entry name" value="NA-bd_OB-fold"/>
</dbReference>
<reference evidence="8" key="2">
    <citation type="journal article" date="2021" name="PeerJ">
        <title>Extensive microbial diversity within the chicken gut microbiome revealed by metagenomics and culture.</title>
        <authorList>
            <person name="Gilroy R."/>
            <person name="Ravi A."/>
            <person name="Getino M."/>
            <person name="Pursley I."/>
            <person name="Horton D.L."/>
            <person name="Alikhan N.F."/>
            <person name="Baker D."/>
            <person name="Gharbi K."/>
            <person name="Hall N."/>
            <person name="Watson M."/>
            <person name="Adriaenssens E.M."/>
            <person name="Foster-Nyarko E."/>
            <person name="Jarju S."/>
            <person name="Secka A."/>
            <person name="Antonio M."/>
            <person name="Oren A."/>
            <person name="Chaudhuri R.R."/>
            <person name="La Ragione R."/>
            <person name="Hildebrand F."/>
            <person name="Pallen M.J."/>
        </authorList>
    </citation>
    <scope>NUCLEOTIDE SEQUENCE</scope>
    <source>
        <strain evidence="8">CHK121-14286</strain>
    </source>
</reference>